<accession>A0ABY5NMR4</accession>
<evidence type="ECO:0000313" key="2">
    <source>
        <dbReference type="EMBL" id="UUT36384.1"/>
    </source>
</evidence>
<name>A0ABY5NMR4_9MICO</name>
<dbReference type="EMBL" id="CP091139">
    <property type="protein sequence ID" value="UUT36384.1"/>
    <property type="molecule type" value="Genomic_DNA"/>
</dbReference>
<protein>
    <submittedName>
        <fullName evidence="2">Uncharacterized protein</fullName>
    </submittedName>
</protein>
<sequence length="323" mass="34981">MSGRDAALATQAQHEAADIARHLYRGPTDTIDDYARWADERLGGLASSQLIGYTAYPDATHAEPFGTLQLRVTIERYDGADPYVACFESQFDYWGVVTDDHAHWDDDKAVAHSIDCPADAHPIDPPVDTRPVYVMPDGAEDVVVDVLTRATAEGSPDDILAEVKKRMPQPTGDREVAFAASVTIGDHQIGFAMGDADDCLLAVRRPTGGVEVLHVPRVRCSSPENWDAAPRQPCARSISCGRRTEPAGNGWISCGAPPVSRRQARWRAKNRAASSPANEGTPVWPPRLAWSVFWVDPKASNRSSASCRSLPSSSHRSARAAGS</sequence>
<reference evidence="2" key="1">
    <citation type="submission" date="2022-01" db="EMBL/GenBank/DDBJ databases">
        <title>Microbacterium eymi and Microbacterium rhizovicinus sp. nov., isolated from the rhizospheric soil of Elymus tsukushiensis, a plant native to the Dokdo Islands, Republic of Korea.</title>
        <authorList>
            <person name="Hwang Y.J."/>
        </authorList>
    </citation>
    <scope>NUCLEOTIDE SEQUENCE</scope>
    <source>
        <strain evidence="2">KUDC0405</strain>
    </source>
</reference>
<dbReference type="RefSeq" id="WP_259613042.1">
    <property type="nucleotide sequence ID" value="NZ_CP091139.2"/>
</dbReference>
<feature type="region of interest" description="Disordered" evidence="1">
    <location>
        <begin position="300"/>
        <end position="323"/>
    </location>
</feature>
<evidence type="ECO:0000256" key="1">
    <source>
        <dbReference type="SAM" id="MobiDB-lite"/>
    </source>
</evidence>
<gene>
    <name evidence="2" type="ORF">L2X98_26000</name>
</gene>
<organism evidence="2 3">
    <name type="scientific">Microbacterium elymi</name>
    <dbReference type="NCBI Taxonomy" id="2909587"/>
    <lineage>
        <taxon>Bacteria</taxon>
        <taxon>Bacillati</taxon>
        <taxon>Actinomycetota</taxon>
        <taxon>Actinomycetes</taxon>
        <taxon>Micrococcales</taxon>
        <taxon>Microbacteriaceae</taxon>
        <taxon>Microbacterium</taxon>
    </lineage>
</organism>
<evidence type="ECO:0000313" key="3">
    <source>
        <dbReference type="Proteomes" id="UP001054811"/>
    </source>
</evidence>
<keyword evidence="3" id="KW-1185">Reference proteome</keyword>
<proteinExistence type="predicted"/>
<dbReference type="Proteomes" id="UP001054811">
    <property type="component" value="Chromosome"/>
</dbReference>
<feature type="region of interest" description="Disordered" evidence="1">
    <location>
        <begin position="265"/>
        <end position="284"/>
    </location>
</feature>